<dbReference type="OrthoDB" id="8021850at2759"/>
<feature type="transmembrane region" description="Helical" evidence="1">
    <location>
        <begin position="241"/>
        <end position="262"/>
    </location>
</feature>
<dbReference type="PANTHER" id="PTHR15644:SF2">
    <property type="entry name" value="OSTEOPETROSIS-ASSOCIATED TRANSMEMBRANE PROTEIN 1"/>
    <property type="match status" value="1"/>
</dbReference>
<dbReference type="STRING" id="46731.A0A3M6TXA2"/>
<dbReference type="AlphaFoldDB" id="A0A3M6TXA2"/>
<keyword evidence="3" id="KW-1185">Reference proteome</keyword>
<evidence type="ECO:0000313" key="2">
    <source>
        <dbReference type="EMBL" id="RMX46027.1"/>
    </source>
</evidence>
<organism evidence="2 3">
    <name type="scientific">Pocillopora damicornis</name>
    <name type="common">Cauliflower coral</name>
    <name type="synonym">Millepora damicornis</name>
    <dbReference type="NCBI Taxonomy" id="46731"/>
    <lineage>
        <taxon>Eukaryota</taxon>
        <taxon>Metazoa</taxon>
        <taxon>Cnidaria</taxon>
        <taxon>Anthozoa</taxon>
        <taxon>Hexacorallia</taxon>
        <taxon>Scleractinia</taxon>
        <taxon>Astrocoeniina</taxon>
        <taxon>Pocilloporidae</taxon>
        <taxon>Pocillopora</taxon>
    </lineage>
</organism>
<feature type="transmembrane region" description="Helical" evidence="1">
    <location>
        <begin position="20"/>
        <end position="38"/>
    </location>
</feature>
<name>A0A3M6TXA2_POCDA</name>
<dbReference type="Pfam" id="PF09777">
    <property type="entry name" value="OSTMP1"/>
    <property type="match status" value="1"/>
</dbReference>
<comment type="caution">
    <text evidence="2">The sequence shown here is derived from an EMBL/GenBank/DDBJ whole genome shotgun (WGS) entry which is preliminary data.</text>
</comment>
<feature type="non-terminal residue" evidence="2">
    <location>
        <position position="1"/>
    </location>
</feature>
<proteinExistence type="predicted"/>
<evidence type="ECO:0000256" key="1">
    <source>
        <dbReference type="SAM" id="Phobius"/>
    </source>
</evidence>
<gene>
    <name evidence="2" type="ORF">pdam_00002072</name>
</gene>
<evidence type="ECO:0008006" key="4">
    <source>
        <dbReference type="Google" id="ProtNLM"/>
    </source>
</evidence>
<protein>
    <recommendedName>
        <fullName evidence="4">Osteopetrosis-associated transmembrane protein 1</fullName>
    </recommendedName>
</protein>
<dbReference type="EMBL" id="RCHS01002737">
    <property type="protein sequence ID" value="RMX46027.1"/>
    <property type="molecule type" value="Genomic_DNA"/>
</dbReference>
<keyword evidence="1" id="KW-0812">Transmembrane</keyword>
<reference evidence="2 3" key="1">
    <citation type="journal article" date="2018" name="Sci. Rep.">
        <title>Comparative analysis of the Pocillopora damicornis genome highlights role of immune system in coral evolution.</title>
        <authorList>
            <person name="Cunning R."/>
            <person name="Bay R.A."/>
            <person name="Gillette P."/>
            <person name="Baker A.C."/>
            <person name="Traylor-Knowles N."/>
        </authorList>
    </citation>
    <scope>NUCLEOTIDE SEQUENCE [LARGE SCALE GENOMIC DNA]</scope>
    <source>
        <strain evidence="2">RSMAS</strain>
        <tissue evidence="2">Whole animal</tissue>
    </source>
</reference>
<dbReference type="PANTHER" id="PTHR15644">
    <property type="entry name" value="OSTEOPETROSIS ASSOCIATED TRANSMEMBRANE PROTEIN 1"/>
    <property type="match status" value="1"/>
</dbReference>
<dbReference type="Proteomes" id="UP000275408">
    <property type="component" value="Unassembled WGS sequence"/>
</dbReference>
<keyword evidence="1" id="KW-1133">Transmembrane helix</keyword>
<dbReference type="InterPro" id="IPR019172">
    <property type="entry name" value="Osteopetrosis-assoc_TM_1"/>
</dbReference>
<dbReference type="GO" id="GO:0005829">
    <property type="term" value="C:cytosol"/>
    <property type="evidence" value="ECO:0007669"/>
    <property type="project" value="TreeGrafter"/>
</dbReference>
<keyword evidence="1" id="KW-0472">Membrane</keyword>
<sequence length="281" mass="31985">VAKVPPDKDVTFRKEMASCVVFRWSMFVIVWPLLLLPSTQEVQVRVSCHKYLTNFAHVAANFTSCAIQHSRPFRFCCSCNKAYVAVLNIHRAIVGNDTCRGDLVMGEQHQIVESAYDFVVNLWTSSHCPDCFHNDVDGTPEYVKPKITEFFEKWEAVEHCFFNNSRNHTIPVPVNGSHQNISGVYSVCDNCRKPYSALEEFYKSITNSDDLKVCADVSASMNYTRQHWSKSFHCVKIFHDLVSVVALTVFFCFLPIIFYSAARLQGASEVRKTGKEILAML</sequence>
<accession>A0A3M6TXA2</accession>
<evidence type="ECO:0000313" key="3">
    <source>
        <dbReference type="Proteomes" id="UP000275408"/>
    </source>
</evidence>